<accession>A0A6J2W5Q1</accession>
<evidence type="ECO:0000256" key="11">
    <source>
        <dbReference type="ARBA" id="ARBA00023170"/>
    </source>
</evidence>
<evidence type="ECO:0000256" key="13">
    <source>
        <dbReference type="ARBA" id="ARBA00023198"/>
    </source>
</evidence>
<keyword evidence="5" id="KW-0812">Transmembrane</keyword>
<comment type="subcellular location">
    <subcellularLocation>
        <location evidence="1">Membrane</location>
        <topology evidence="1">Single-pass type I membrane protein</topology>
    </subcellularLocation>
</comment>
<dbReference type="PANTHER" id="PTHR24365">
    <property type="entry name" value="TOLL-LIKE RECEPTOR"/>
    <property type="match status" value="1"/>
</dbReference>
<keyword evidence="16" id="KW-1185">Reference proteome</keyword>
<keyword evidence="13 14" id="KW-0395">Inflammatory response</keyword>
<evidence type="ECO:0000256" key="4">
    <source>
        <dbReference type="ARBA" id="ARBA00022614"/>
    </source>
</evidence>
<keyword evidence="7" id="KW-0677">Repeat</keyword>
<dbReference type="SUPFAM" id="SSF52200">
    <property type="entry name" value="Toll/Interleukin receptor TIR domain"/>
    <property type="match status" value="1"/>
</dbReference>
<name>A0A6J2W5Q1_CHACN</name>
<evidence type="ECO:0000256" key="8">
    <source>
        <dbReference type="ARBA" id="ARBA00022859"/>
    </source>
</evidence>
<dbReference type="InterPro" id="IPR017241">
    <property type="entry name" value="Toll-like_receptor"/>
</dbReference>
<keyword evidence="4" id="KW-0433">Leucine-rich repeat</keyword>
<dbReference type="InterPro" id="IPR001611">
    <property type="entry name" value="Leu-rich_rpt"/>
</dbReference>
<keyword evidence="11 14" id="KW-0675">Receptor</keyword>
<dbReference type="InterPro" id="IPR032675">
    <property type="entry name" value="LRR_dom_sf"/>
</dbReference>
<dbReference type="AlphaFoldDB" id="A0A6J2W5Q1"/>
<dbReference type="GO" id="GO:0002224">
    <property type="term" value="P:toll-like receptor signaling pathway"/>
    <property type="evidence" value="ECO:0007669"/>
    <property type="project" value="InterPro"/>
</dbReference>
<evidence type="ECO:0000256" key="3">
    <source>
        <dbReference type="ARBA" id="ARBA00022588"/>
    </source>
</evidence>
<reference evidence="17" key="1">
    <citation type="submission" date="2025-08" db="UniProtKB">
        <authorList>
            <consortium name="RefSeq"/>
        </authorList>
    </citation>
    <scope>IDENTIFICATION</scope>
</reference>
<comment type="similarity">
    <text evidence="2 14">Belongs to the Toll-like receptor family.</text>
</comment>
<dbReference type="GO" id="GO:0005886">
    <property type="term" value="C:plasma membrane"/>
    <property type="evidence" value="ECO:0007669"/>
    <property type="project" value="TreeGrafter"/>
</dbReference>
<dbReference type="GO" id="GO:0045087">
    <property type="term" value="P:innate immune response"/>
    <property type="evidence" value="ECO:0007669"/>
    <property type="project" value="UniProtKB-UniRule"/>
</dbReference>
<evidence type="ECO:0000256" key="12">
    <source>
        <dbReference type="ARBA" id="ARBA00023180"/>
    </source>
</evidence>
<dbReference type="PIRSF" id="PIRSF037595">
    <property type="entry name" value="Toll-like_receptor"/>
    <property type="match status" value="1"/>
</dbReference>
<keyword evidence="6" id="KW-0732">Signal</keyword>
<dbReference type="InterPro" id="IPR000157">
    <property type="entry name" value="TIR_dom"/>
</dbReference>
<evidence type="ECO:0000256" key="9">
    <source>
        <dbReference type="ARBA" id="ARBA00022989"/>
    </source>
</evidence>
<evidence type="ECO:0000256" key="1">
    <source>
        <dbReference type="ARBA" id="ARBA00004479"/>
    </source>
</evidence>
<dbReference type="PROSITE" id="PS50104">
    <property type="entry name" value="TIR"/>
    <property type="match status" value="1"/>
</dbReference>
<dbReference type="Pfam" id="PF01582">
    <property type="entry name" value="TIR"/>
    <property type="match status" value="1"/>
</dbReference>
<keyword evidence="3 14" id="KW-0399">Innate immunity</keyword>
<dbReference type="InterPro" id="IPR035897">
    <property type="entry name" value="Toll_tir_struct_dom_sf"/>
</dbReference>
<keyword evidence="9" id="KW-1133">Transmembrane helix</keyword>
<dbReference type="GO" id="GO:0006954">
    <property type="term" value="P:inflammatory response"/>
    <property type="evidence" value="ECO:0007669"/>
    <property type="project" value="UniProtKB-UniRule"/>
</dbReference>
<dbReference type="PRINTS" id="PR01537">
    <property type="entry name" value="INTRLKN1R1F"/>
</dbReference>
<dbReference type="InterPro" id="IPR003591">
    <property type="entry name" value="Leu-rich_rpt_typical-subtyp"/>
</dbReference>
<dbReference type="FunFam" id="3.40.50.10140:FF:000001">
    <property type="entry name" value="Toll-like receptor 2"/>
    <property type="match status" value="1"/>
</dbReference>
<dbReference type="PROSITE" id="PS51450">
    <property type="entry name" value="LRR"/>
    <property type="match status" value="1"/>
</dbReference>
<evidence type="ECO:0000256" key="2">
    <source>
        <dbReference type="ARBA" id="ARBA00009634"/>
    </source>
</evidence>
<dbReference type="RefSeq" id="XP_030639454.1">
    <property type="nucleotide sequence ID" value="XM_030783594.1"/>
</dbReference>
<dbReference type="PANTHER" id="PTHR24365:SF522">
    <property type="entry name" value="LOW QUALITY PROTEIN: TOLL-LIKE RECEPTOR 13-RELATED"/>
    <property type="match status" value="1"/>
</dbReference>
<dbReference type="Pfam" id="PF13855">
    <property type="entry name" value="LRR_8"/>
    <property type="match status" value="1"/>
</dbReference>
<dbReference type="GeneID" id="115820122"/>
<dbReference type="Gene3D" id="3.40.50.10140">
    <property type="entry name" value="Toll/interleukin-1 receptor homology (TIR) domain"/>
    <property type="match status" value="1"/>
</dbReference>
<evidence type="ECO:0000256" key="10">
    <source>
        <dbReference type="ARBA" id="ARBA00023136"/>
    </source>
</evidence>
<organism evidence="16 17">
    <name type="scientific">Chanos chanos</name>
    <name type="common">Milkfish</name>
    <name type="synonym">Mugil chanos</name>
    <dbReference type="NCBI Taxonomy" id="29144"/>
    <lineage>
        <taxon>Eukaryota</taxon>
        <taxon>Metazoa</taxon>
        <taxon>Chordata</taxon>
        <taxon>Craniata</taxon>
        <taxon>Vertebrata</taxon>
        <taxon>Euteleostomi</taxon>
        <taxon>Actinopterygii</taxon>
        <taxon>Neopterygii</taxon>
        <taxon>Teleostei</taxon>
        <taxon>Ostariophysi</taxon>
        <taxon>Gonorynchiformes</taxon>
        <taxon>Chanidae</taxon>
        <taxon>Chanos</taxon>
    </lineage>
</organism>
<evidence type="ECO:0000256" key="7">
    <source>
        <dbReference type="ARBA" id="ARBA00022737"/>
    </source>
</evidence>
<evidence type="ECO:0000256" key="14">
    <source>
        <dbReference type="PIRNR" id="PIRNR037595"/>
    </source>
</evidence>
<evidence type="ECO:0000256" key="5">
    <source>
        <dbReference type="ARBA" id="ARBA00022692"/>
    </source>
</evidence>
<evidence type="ECO:0000313" key="17">
    <source>
        <dbReference type="RefSeq" id="XP_030639454.1"/>
    </source>
</evidence>
<keyword evidence="8 14" id="KW-0391">Immunity</keyword>
<sequence length="766" mass="88119">MSRLLHLTVKDNMISAIRNSGCPAGSKTWPVALLARIQTLDLTGNPVKIIQAGSLSVFQNLSTLSMEFFGMWLGSIWESGIKEISQLELTGEVIKKQSTNFKDLCHLISHLKLKSLQLSYIQAPSLSEEDLHECGASLKKLSIWNSKIENLSPQFWMTVVGIEIVDLVNMRLTNASFCHAANLHDARGTIWNITALNLGKNSLTVIQANQFQCMPLLEQLILSDNKIEKLEHMALNGLSRVRILKLDNNKIKQLNYFDFEILSALEILHLDNNNIEKIEHGTFRAQHELQELTLGRLDVIYELFLNMIFYGFPRKMQRLSIDAGPGTYITVGNRSEIDGPLTLELNGDLIESNDCDNAVFKAVRVLKVNGSQFTCRSSFMAPYYPNVESFELMGNAERIGIHYTGINKLRHLKRLKLTNLNFSNHTNPSMTFWNLTKLQILNLINCRLNFLMKSMFQNMSSLQLVRLYTVTPLILLDGVFEVLPSLKAVVFAKVDFSCDCGNGWLLEWAERTQRVQVMGLPKQQCIWHYKKLNFLSTMEKLCQTDVQYLCYLSTAVTIALFMSTAVGYRYARWPCLVLFFRLRGLVERKFGRRLWRRRKRRRGRARLGDEDGDEEVKFDAFVSFSSRDEAWVLGEMATRLEEQGHPRLKLCLHHRDFEVGKGIVDNIADCVYSSRCTVCVISRRYLHSDWCSLEMRVATHRLLAEQNHRLILIFLEHISPFGLSAFHRLAKLMQSRTYLDWPEDEGERVQFWDRLRRSIAEEVTVS</sequence>
<dbReference type="Gene3D" id="3.80.10.10">
    <property type="entry name" value="Ribonuclease Inhibitor"/>
    <property type="match status" value="3"/>
</dbReference>
<dbReference type="InParanoid" id="A0A6J2W5Q1"/>
<evidence type="ECO:0000313" key="16">
    <source>
        <dbReference type="Proteomes" id="UP000504632"/>
    </source>
</evidence>
<dbReference type="GO" id="GO:0004888">
    <property type="term" value="F:transmembrane signaling receptor activity"/>
    <property type="evidence" value="ECO:0007669"/>
    <property type="project" value="InterPro"/>
</dbReference>
<protein>
    <submittedName>
        <fullName evidence="17">Toll-like receptor 13</fullName>
    </submittedName>
</protein>
<gene>
    <name evidence="17" type="primary">LOC115820122</name>
</gene>
<feature type="domain" description="TIR" evidence="15">
    <location>
        <begin position="616"/>
        <end position="759"/>
    </location>
</feature>
<evidence type="ECO:0000259" key="15">
    <source>
        <dbReference type="PROSITE" id="PS50104"/>
    </source>
</evidence>
<keyword evidence="12" id="KW-0325">Glycoprotein</keyword>
<evidence type="ECO:0000256" key="6">
    <source>
        <dbReference type="ARBA" id="ARBA00022729"/>
    </source>
</evidence>
<dbReference type="SUPFAM" id="SSF52058">
    <property type="entry name" value="L domain-like"/>
    <property type="match status" value="2"/>
</dbReference>
<proteinExistence type="inferred from homology"/>
<dbReference type="Proteomes" id="UP000504632">
    <property type="component" value="Chromosome 9"/>
</dbReference>
<keyword evidence="10" id="KW-0472">Membrane</keyword>
<dbReference type="OrthoDB" id="1421090at2759"/>
<dbReference type="SMART" id="SM00255">
    <property type="entry name" value="TIR"/>
    <property type="match status" value="1"/>
</dbReference>
<dbReference type="SMART" id="SM00369">
    <property type="entry name" value="LRR_TYP"/>
    <property type="match status" value="7"/>
</dbReference>